<evidence type="ECO:0000313" key="2">
    <source>
        <dbReference type="EMBL" id="NIF22150.1"/>
    </source>
</evidence>
<organism evidence="2 3">
    <name type="scientific">Candidatus Pantoea multigeneris</name>
    <dbReference type="NCBI Taxonomy" id="2608357"/>
    <lineage>
        <taxon>Bacteria</taxon>
        <taxon>Pseudomonadati</taxon>
        <taxon>Pseudomonadota</taxon>
        <taxon>Gammaproteobacteria</taxon>
        <taxon>Enterobacterales</taxon>
        <taxon>Erwiniaceae</taxon>
        <taxon>Pantoea</taxon>
    </lineage>
</organism>
<dbReference type="PANTHER" id="PTHR43638:SF3">
    <property type="entry name" value="ALDEHYDE REDUCTASE"/>
    <property type="match status" value="1"/>
</dbReference>
<dbReference type="RefSeq" id="WP_167014599.1">
    <property type="nucleotide sequence ID" value="NZ_VWXF01000004.1"/>
</dbReference>
<dbReference type="Gene3D" id="3.20.20.100">
    <property type="entry name" value="NADP-dependent oxidoreductase domain"/>
    <property type="match status" value="1"/>
</dbReference>
<keyword evidence="3" id="KW-1185">Reference proteome</keyword>
<dbReference type="InterPro" id="IPR036812">
    <property type="entry name" value="NAD(P)_OxRdtase_dom_sf"/>
</dbReference>
<dbReference type="Proteomes" id="UP001515683">
    <property type="component" value="Unassembled WGS sequence"/>
</dbReference>
<reference evidence="2 3" key="1">
    <citation type="journal article" date="2019" name="bioRxiv">
        <title>Bacteria contribute to plant secondary compound degradation in a generalist herbivore system.</title>
        <authorList>
            <person name="Francoeur C.B."/>
            <person name="Khadempour L."/>
            <person name="Moreira-Soto R.D."/>
            <person name="Gotting K."/>
            <person name="Book A.J."/>
            <person name="Pinto-Tomas A.A."/>
            <person name="Keefover-Ring K."/>
            <person name="Currie C.R."/>
        </authorList>
    </citation>
    <scope>NUCLEOTIDE SEQUENCE [LARGE SCALE GENOMIC DNA]</scope>
    <source>
        <strain evidence="2">Acro-835</strain>
    </source>
</reference>
<dbReference type="PRINTS" id="PR00069">
    <property type="entry name" value="ALDKETRDTASE"/>
</dbReference>
<dbReference type="SUPFAM" id="SSF51430">
    <property type="entry name" value="NAD(P)-linked oxidoreductase"/>
    <property type="match status" value="1"/>
</dbReference>
<name>A0ABX0RFY2_9GAMM</name>
<dbReference type="EMBL" id="VWXF01000004">
    <property type="protein sequence ID" value="NIF22150.1"/>
    <property type="molecule type" value="Genomic_DNA"/>
</dbReference>
<evidence type="ECO:0000313" key="3">
    <source>
        <dbReference type="Proteomes" id="UP001515683"/>
    </source>
</evidence>
<accession>A0ABX0RFY2</accession>
<dbReference type="InterPro" id="IPR020471">
    <property type="entry name" value="AKR"/>
</dbReference>
<dbReference type="InterPro" id="IPR023210">
    <property type="entry name" value="NADP_OxRdtase_dom"/>
</dbReference>
<dbReference type="PANTHER" id="PTHR43638">
    <property type="entry name" value="OXIDOREDUCTASE, ALDO/KETO REDUCTASE FAMILY PROTEIN"/>
    <property type="match status" value="1"/>
</dbReference>
<evidence type="ECO:0000259" key="1">
    <source>
        <dbReference type="Pfam" id="PF00248"/>
    </source>
</evidence>
<gene>
    <name evidence="2" type="ORF">F3J40_11130</name>
</gene>
<proteinExistence type="predicted"/>
<sequence>MKTVNITGQALPAIGMGSWHLGQGRHTEQEEITALRTGLDVGMKLIDTAEMYGRGKSETLIGKAITGLRDKVYLVSKVYPWNANRLMMERACNASLKRLQTDTLDLYLLHWRFGSILSEAVEGFEKLKQQGKIRAWGVSNFDVSDMQDLFAVENGENCAVNQVFYNPASRGIEFDLMPWAAQHKVGLMGYSPLGGEGASLLRHPLITQLAAKYHTGPSSVLLAWVIRQNNILTIPESGEAAHIRENAQALALTLESGDLQAMDVAFPPPTQKVPLETR</sequence>
<protein>
    <submittedName>
        <fullName evidence="2">Aldo/keto reductase</fullName>
    </submittedName>
</protein>
<dbReference type="PIRSF" id="PIRSF000097">
    <property type="entry name" value="AKR"/>
    <property type="match status" value="1"/>
</dbReference>
<feature type="domain" description="NADP-dependent oxidoreductase" evidence="1">
    <location>
        <begin position="13"/>
        <end position="263"/>
    </location>
</feature>
<dbReference type="Pfam" id="PF00248">
    <property type="entry name" value="Aldo_ket_red"/>
    <property type="match status" value="1"/>
</dbReference>
<dbReference type="CDD" id="cd19138">
    <property type="entry name" value="AKR_YeaE"/>
    <property type="match status" value="1"/>
</dbReference>
<comment type="caution">
    <text evidence="2">The sequence shown here is derived from an EMBL/GenBank/DDBJ whole genome shotgun (WGS) entry which is preliminary data.</text>
</comment>